<dbReference type="GO" id="GO:0004300">
    <property type="term" value="F:enoyl-CoA hydratase activity"/>
    <property type="evidence" value="ECO:0007669"/>
    <property type="project" value="UniProtKB-EC"/>
</dbReference>
<sequence length="687" mass="74284">MLSGFDGLRFSHWHPQIRDDGVVVLSLDRHDSSVNAMSQDVLLELGDLIERIAMDPPKAVVIQSIKAAGFIAGADLKEFQEFDRRGTVNDAIRRGQSTYQKLAELPCPTVAAIHGHCLGGGTELALACRYRVASNDASTRIGLPETQLGIFPGWGGSSRLPQLVGAPAAMDMMLTGRNLSASAARNIGLVDKVVAPAVLLDTAVSLALKGTTRPFKQRATAWITNTWLARKLLAPQMAKQVARKARKEHYPAPYALINTWARTGGSPIQTRLDAERRAVVKLAGTPTARNLIRIFFLTERLKALGGKDHGIQHVHVVGAGVMGGDIAAWSAYKGFNVTLQDREQRFIDPAMERAQALFAKRVKDDSKRPAVAARLKADLAGEGVAQADLVIEAIIENPEAKRELYQSLEPRMKADALLTTNTSSIPLDELRDHIQRPAQFAGLHYFNPVAQMPLVEIIHHDGMAPETERRLASFCKALGKFPVPVAGTPGFLVNRVLFPYMLEAATAYAEGVPGPVLDKAAVKFGMPMGPIELLDTVGLDVAAGVGKELAPFLGLQVPAALATVEQGKRGKKDGQGLYKWENGRAQKPDVPANDEVPADLEDRLILPLLNEAVACLHDGVVADADLLDAGVIFGTGFAPFRGGPIQYIRATGADALVERLKVLQQRYGDRFAPRPGWDSPVLREPVI</sequence>
<dbReference type="Pfam" id="PF00378">
    <property type="entry name" value="ECH_1"/>
    <property type="match status" value="1"/>
</dbReference>
<keyword evidence="11" id="KW-0511">Multifunctional enzyme</keyword>
<proteinExistence type="inferred from homology"/>
<evidence type="ECO:0000313" key="15">
    <source>
        <dbReference type="EMBL" id="MCS4278772.1"/>
    </source>
</evidence>
<dbReference type="SUPFAM" id="SSF51735">
    <property type="entry name" value="NAD(P)-binding Rossmann-fold domains"/>
    <property type="match status" value="1"/>
</dbReference>
<dbReference type="InterPro" id="IPR008927">
    <property type="entry name" value="6-PGluconate_DH-like_C_sf"/>
</dbReference>
<evidence type="ECO:0000259" key="13">
    <source>
        <dbReference type="Pfam" id="PF00725"/>
    </source>
</evidence>
<gene>
    <name evidence="15" type="ORF">M2412_000733</name>
</gene>
<comment type="similarity">
    <text evidence="2">In the central section; belongs to the 3-hydroxyacyl-CoA dehydrogenase family.</text>
</comment>
<dbReference type="GO" id="GO:0006635">
    <property type="term" value="P:fatty acid beta-oxidation"/>
    <property type="evidence" value="ECO:0007669"/>
    <property type="project" value="TreeGrafter"/>
</dbReference>
<feature type="domain" description="3-hydroxyacyl-CoA dehydrogenase NAD binding" evidence="14">
    <location>
        <begin position="313"/>
        <end position="485"/>
    </location>
</feature>
<keyword evidence="8" id="KW-0520">NAD</keyword>
<organism evidence="15 16">
    <name type="scientific">Stenotrophomonas rhizophila</name>
    <dbReference type="NCBI Taxonomy" id="216778"/>
    <lineage>
        <taxon>Bacteria</taxon>
        <taxon>Pseudomonadati</taxon>
        <taxon>Pseudomonadota</taxon>
        <taxon>Gammaproteobacteria</taxon>
        <taxon>Lysobacterales</taxon>
        <taxon>Lysobacteraceae</taxon>
        <taxon>Stenotrophomonas</taxon>
    </lineage>
</organism>
<keyword evidence="15" id="KW-0413">Isomerase</keyword>
<evidence type="ECO:0000256" key="6">
    <source>
        <dbReference type="ARBA" id="ARBA00022963"/>
    </source>
</evidence>
<evidence type="ECO:0000256" key="11">
    <source>
        <dbReference type="ARBA" id="ARBA00023268"/>
    </source>
</evidence>
<dbReference type="Gene3D" id="3.40.50.720">
    <property type="entry name" value="NAD(P)-binding Rossmann-like Domain"/>
    <property type="match status" value="1"/>
</dbReference>
<evidence type="ECO:0000256" key="5">
    <source>
        <dbReference type="ARBA" id="ARBA00022832"/>
    </source>
</evidence>
<dbReference type="FunFam" id="3.90.226.10:FF:000011">
    <property type="entry name" value="Fatty acid oxidation complex subunit alpha"/>
    <property type="match status" value="1"/>
</dbReference>
<dbReference type="InterPro" id="IPR006108">
    <property type="entry name" value="3HC_DH_C"/>
</dbReference>
<dbReference type="InterPro" id="IPR001753">
    <property type="entry name" value="Enoyl-CoA_hydra/iso"/>
</dbReference>
<evidence type="ECO:0000256" key="7">
    <source>
        <dbReference type="ARBA" id="ARBA00023002"/>
    </source>
</evidence>
<dbReference type="InterPro" id="IPR029045">
    <property type="entry name" value="ClpP/crotonase-like_dom_sf"/>
</dbReference>
<dbReference type="InterPro" id="IPR050136">
    <property type="entry name" value="FA_oxidation_alpha_subunit"/>
</dbReference>
<dbReference type="Gene3D" id="3.90.226.10">
    <property type="entry name" value="2-enoyl-CoA Hydratase, Chain A, domain 1"/>
    <property type="match status" value="1"/>
</dbReference>
<dbReference type="InterPro" id="IPR036291">
    <property type="entry name" value="NAD(P)-bd_dom_sf"/>
</dbReference>
<feature type="domain" description="3-hydroxyacyl-CoA dehydrogenase C-terminal" evidence="13">
    <location>
        <begin position="490"/>
        <end position="580"/>
    </location>
</feature>
<evidence type="ECO:0000256" key="4">
    <source>
        <dbReference type="ARBA" id="ARBA00012076"/>
    </source>
</evidence>
<keyword evidence="9" id="KW-0443">Lipid metabolism</keyword>
<dbReference type="SUPFAM" id="SSF48179">
    <property type="entry name" value="6-phosphogluconate dehydrogenase C-terminal domain-like"/>
    <property type="match status" value="2"/>
</dbReference>
<comment type="catalytic activity">
    <reaction evidence="12">
        <text>a (3S)-3-hydroxyacyl-CoA + NAD(+) = a 3-oxoacyl-CoA + NADH + H(+)</text>
        <dbReference type="Rhea" id="RHEA:22432"/>
        <dbReference type="ChEBI" id="CHEBI:15378"/>
        <dbReference type="ChEBI" id="CHEBI:57318"/>
        <dbReference type="ChEBI" id="CHEBI:57540"/>
        <dbReference type="ChEBI" id="CHEBI:57945"/>
        <dbReference type="ChEBI" id="CHEBI:90726"/>
        <dbReference type="EC" id="1.1.1.35"/>
    </reaction>
</comment>
<dbReference type="EMBL" id="JANUEK010000001">
    <property type="protein sequence ID" value="MCS4278772.1"/>
    <property type="molecule type" value="Genomic_DNA"/>
</dbReference>
<dbReference type="EC" id="4.2.1.17" evidence="4"/>
<keyword evidence="7 15" id="KW-0560">Oxidoreductase</keyword>
<dbReference type="Proteomes" id="UP001320691">
    <property type="component" value="Unassembled WGS sequence"/>
</dbReference>
<evidence type="ECO:0000256" key="1">
    <source>
        <dbReference type="ARBA" id="ARBA00005005"/>
    </source>
</evidence>
<name>A0AAW5PEW1_9GAMM</name>
<dbReference type="GO" id="GO:0070403">
    <property type="term" value="F:NAD+ binding"/>
    <property type="evidence" value="ECO:0007669"/>
    <property type="project" value="InterPro"/>
</dbReference>
<evidence type="ECO:0000256" key="9">
    <source>
        <dbReference type="ARBA" id="ARBA00023098"/>
    </source>
</evidence>
<evidence type="ECO:0000256" key="8">
    <source>
        <dbReference type="ARBA" id="ARBA00023027"/>
    </source>
</evidence>
<evidence type="ECO:0000256" key="12">
    <source>
        <dbReference type="ARBA" id="ARBA00049556"/>
    </source>
</evidence>
<dbReference type="Pfam" id="PF02737">
    <property type="entry name" value="3HCDH_N"/>
    <property type="match status" value="1"/>
</dbReference>
<keyword evidence="5" id="KW-0276">Fatty acid metabolism</keyword>
<reference evidence="15" key="1">
    <citation type="submission" date="2022-08" db="EMBL/GenBank/DDBJ databases">
        <title>Genomic analyses of the natural microbiome of Caenorhabditis elegans.</title>
        <authorList>
            <person name="Samuel B."/>
        </authorList>
    </citation>
    <scope>NUCLEOTIDE SEQUENCE</scope>
    <source>
        <strain evidence="15">BIGb0277</strain>
    </source>
</reference>
<dbReference type="PANTHER" id="PTHR43612:SF3">
    <property type="entry name" value="TRIFUNCTIONAL ENZYME SUBUNIT ALPHA, MITOCHONDRIAL"/>
    <property type="match status" value="1"/>
</dbReference>
<keyword evidence="6" id="KW-0442">Lipid degradation</keyword>
<dbReference type="AlphaFoldDB" id="A0AAW5PEW1"/>
<dbReference type="RefSeq" id="WP_259259528.1">
    <property type="nucleotide sequence ID" value="NZ_JANUEK010000001.1"/>
</dbReference>
<keyword evidence="10 15" id="KW-0456">Lyase</keyword>
<accession>A0AAW5PEW1</accession>
<comment type="pathway">
    <text evidence="1">Lipid metabolism; fatty acid beta-oxidation.</text>
</comment>
<evidence type="ECO:0000256" key="2">
    <source>
        <dbReference type="ARBA" id="ARBA00007005"/>
    </source>
</evidence>
<dbReference type="Pfam" id="PF00725">
    <property type="entry name" value="3HCDH"/>
    <property type="match status" value="1"/>
</dbReference>
<evidence type="ECO:0000313" key="16">
    <source>
        <dbReference type="Proteomes" id="UP001320691"/>
    </source>
</evidence>
<evidence type="ECO:0000256" key="3">
    <source>
        <dbReference type="ARBA" id="ARBA00008750"/>
    </source>
</evidence>
<evidence type="ECO:0000256" key="10">
    <source>
        <dbReference type="ARBA" id="ARBA00023239"/>
    </source>
</evidence>
<comment type="similarity">
    <text evidence="3">In the N-terminal section; belongs to the enoyl-CoA hydratase/isomerase family.</text>
</comment>
<dbReference type="CDD" id="cd06558">
    <property type="entry name" value="crotonase-like"/>
    <property type="match status" value="1"/>
</dbReference>
<dbReference type="InterPro" id="IPR006176">
    <property type="entry name" value="3-OHacyl-CoA_DH_NAD-bd"/>
</dbReference>
<evidence type="ECO:0000259" key="14">
    <source>
        <dbReference type="Pfam" id="PF02737"/>
    </source>
</evidence>
<dbReference type="SUPFAM" id="SSF52096">
    <property type="entry name" value="ClpP/crotonase"/>
    <property type="match status" value="1"/>
</dbReference>
<dbReference type="GO" id="GO:0016853">
    <property type="term" value="F:isomerase activity"/>
    <property type="evidence" value="ECO:0007669"/>
    <property type="project" value="UniProtKB-KW"/>
</dbReference>
<dbReference type="GO" id="GO:0016509">
    <property type="term" value="F:long-chain (3S)-3-hydroxyacyl-CoA dehydrogenase (NAD+) activity"/>
    <property type="evidence" value="ECO:0007669"/>
    <property type="project" value="TreeGrafter"/>
</dbReference>
<dbReference type="Gene3D" id="1.10.1040.50">
    <property type="match status" value="1"/>
</dbReference>
<comment type="caution">
    <text evidence="15">The sequence shown here is derived from an EMBL/GenBank/DDBJ whole genome shotgun (WGS) entry which is preliminary data.</text>
</comment>
<protein>
    <recommendedName>
        <fullName evidence="4">enoyl-CoA hydratase</fullName>
        <ecNumber evidence="4">4.2.1.17</ecNumber>
    </recommendedName>
</protein>
<dbReference type="PANTHER" id="PTHR43612">
    <property type="entry name" value="TRIFUNCTIONAL ENZYME SUBUNIT ALPHA"/>
    <property type="match status" value="1"/>
</dbReference>